<dbReference type="RefSeq" id="WP_251946563.1">
    <property type="nucleotide sequence ID" value="NZ_JAMRYM010000064.1"/>
</dbReference>
<dbReference type="AlphaFoldDB" id="A0A9X2DYS5"/>
<dbReference type="InterPro" id="IPR036046">
    <property type="entry name" value="Acylphosphatase-like_dom_sf"/>
</dbReference>
<evidence type="ECO:0000259" key="1">
    <source>
        <dbReference type="PROSITE" id="PS50925"/>
    </source>
</evidence>
<keyword evidence="3" id="KW-1185">Reference proteome</keyword>
<reference evidence="2" key="1">
    <citation type="submission" date="2022-06" db="EMBL/GenBank/DDBJ databases">
        <title>Whole genome shotgun sequencing (WGS) of Rathayibacter sp. ZW T2_19, isolated from stored onions (Allium cepa).</title>
        <authorList>
            <person name="Stoll D.A."/>
            <person name="Huch M."/>
        </authorList>
    </citation>
    <scope>NUCLEOTIDE SEQUENCE</scope>
    <source>
        <strain evidence="2">ZW T2_19</strain>
    </source>
</reference>
<feature type="domain" description="BLUF" evidence="1">
    <location>
        <begin position="1"/>
        <end position="92"/>
    </location>
</feature>
<dbReference type="Pfam" id="PF04940">
    <property type="entry name" value="BLUF"/>
    <property type="match status" value="1"/>
</dbReference>
<dbReference type="SMART" id="SM01034">
    <property type="entry name" value="BLUF"/>
    <property type="match status" value="1"/>
</dbReference>
<dbReference type="Gene3D" id="3.30.70.100">
    <property type="match status" value="1"/>
</dbReference>
<gene>
    <name evidence="2" type="ORF">NB037_13550</name>
</gene>
<dbReference type="InterPro" id="IPR007024">
    <property type="entry name" value="BLUF_domain"/>
</dbReference>
<comment type="caution">
    <text evidence="2">The sequence shown here is derived from an EMBL/GenBank/DDBJ whole genome shotgun (WGS) entry which is preliminary data.</text>
</comment>
<protein>
    <submittedName>
        <fullName evidence="2">BLUF domain-containing protein</fullName>
    </submittedName>
</protein>
<dbReference type="Proteomes" id="UP001155240">
    <property type="component" value="Unassembled WGS sequence"/>
</dbReference>
<accession>A0A9X2DYS5</accession>
<proteinExistence type="predicted"/>
<name>A0A9X2DYS5_9MICO</name>
<evidence type="ECO:0000313" key="2">
    <source>
        <dbReference type="EMBL" id="MCM6763447.1"/>
    </source>
</evidence>
<organism evidence="2 3">
    <name type="scientific">Rathayibacter rubneri</name>
    <dbReference type="NCBI Taxonomy" id="2950106"/>
    <lineage>
        <taxon>Bacteria</taxon>
        <taxon>Bacillati</taxon>
        <taxon>Actinomycetota</taxon>
        <taxon>Actinomycetes</taxon>
        <taxon>Micrococcales</taxon>
        <taxon>Microbacteriaceae</taxon>
        <taxon>Rathayibacter</taxon>
    </lineage>
</organism>
<dbReference type="GO" id="GO:0071949">
    <property type="term" value="F:FAD binding"/>
    <property type="evidence" value="ECO:0007669"/>
    <property type="project" value="InterPro"/>
</dbReference>
<dbReference type="PROSITE" id="PS50925">
    <property type="entry name" value="BLUF"/>
    <property type="match status" value="1"/>
</dbReference>
<sequence length="139" mass="15687">MLSLVYSSRATAPFDEAHLASLLQQSRADNGRADLTGMLLYRDGRFLQVLEGPDHAVQERMDAIAHAPRHESIRILLQETTTERLFPEWSMAYAAVPDAEGQPEGFRTTFEDLAGDRDTSMTLPALRELVRWFQERPAA</sequence>
<dbReference type="GO" id="GO:0009882">
    <property type="term" value="F:blue light photoreceptor activity"/>
    <property type="evidence" value="ECO:0007669"/>
    <property type="project" value="InterPro"/>
</dbReference>
<evidence type="ECO:0000313" key="3">
    <source>
        <dbReference type="Proteomes" id="UP001155240"/>
    </source>
</evidence>
<dbReference type="SUPFAM" id="SSF54975">
    <property type="entry name" value="Acylphosphatase/BLUF domain-like"/>
    <property type="match status" value="1"/>
</dbReference>
<dbReference type="EMBL" id="JAMRYM010000064">
    <property type="protein sequence ID" value="MCM6763447.1"/>
    <property type="molecule type" value="Genomic_DNA"/>
</dbReference>